<evidence type="ECO:0000256" key="3">
    <source>
        <dbReference type="ARBA" id="ARBA00022833"/>
    </source>
</evidence>
<dbReference type="RefSeq" id="WP_106152037.1">
    <property type="nucleotide sequence ID" value="NZ_PVTS01000003.1"/>
</dbReference>
<name>A0A2T0XQW9_9BACT</name>
<feature type="binding site" evidence="7">
    <location>
        <position position="132"/>
    </location>
    <ligand>
        <name>Zn(2+)</name>
        <dbReference type="ChEBI" id="CHEBI:29105"/>
    </ligand>
</feature>
<feature type="binding site" evidence="7">
    <location>
        <position position="135"/>
    </location>
    <ligand>
        <name>Zn(2+)</name>
        <dbReference type="ChEBI" id="CHEBI:29105"/>
    </ligand>
</feature>
<dbReference type="SUPFAM" id="SSF46785">
    <property type="entry name" value="Winged helix' DNA-binding domain"/>
    <property type="match status" value="1"/>
</dbReference>
<dbReference type="InterPro" id="IPR043135">
    <property type="entry name" value="Fur_C"/>
</dbReference>
<keyword evidence="5" id="KW-0238">DNA-binding</keyword>
<accession>A0A2T0XQW9</accession>
<dbReference type="InterPro" id="IPR036390">
    <property type="entry name" value="WH_DNA-bd_sf"/>
</dbReference>
<dbReference type="PANTHER" id="PTHR33202">
    <property type="entry name" value="ZINC UPTAKE REGULATION PROTEIN"/>
    <property type="match status" value="1"/>
</dbReference>
<evidence type="ECO:0000256" key="5">
    <source>
        <dbReference type="ARBA" id="ARBA00023125"/>
    </source>
</evidence>
<dbReference type="GO" id="GO:0008270">
    <property type="term" value="F:zinc ion binding"/>
    <property type="evidence" value="ECO:0007669"/>
    <property type="project" value="TreeGrafter"/>
</dbReference>
<comment type="caution">
    <text evidence="8">The sequence shown here is derived from an EMBL/GenBank/DDBJ whole genome shotgun (WGS) entry which is preliminary data.</text>
</comment>
<gene>
    <name evidence="8" type="ORF">DFO77_10156</name>
</gene>
<feature type="binding site" evidence="7">
    <location>
        <position position="99"/>
    </location>
    <ligand>
        <name>Zn(2+)</name>
        <dbReference type="ChEBI" id="CHEBI:29105"/>
    </ligand>
</feature>
<dbReference type="CDD" id="cd07153">
    <property type="entry name" value="Fur_like"/>
    <property type="match status" value="1"/>
</dbReference>
<proteinExistence type="inferred from homology"/>
<dbReference type="OrthoDB" id="594893at2"/>
<evidence type="ECO:0000256" key="4">
    <source>
        <dbReference type="ARBA" id="ARBA00023015"/>
    </source>
</evidence>
<organism evidence="8 9">
    <name type="scientific">Marinilabilia salmonicolor</name>
    <dbReference type="NCBI Taxonomy" id="989"/>
    <lineage>
        <taxon>Bacteria</taxon>
        <taxon>Pseudomonadati</taxon>
        <taxon>Bacteroidota</taxon>
        <taxon>Bacteroidia</taxon>
        <taxon>Marinilabiliales</taxon>
        <taxon>Marinilabiliaceae</taxon>
        <taxon>Marinilabilia</taxon>
    </lineage>
</organism>
<comment type="similarity">
    <text evidence="1">Belongs to the Fur family.</text>
</comment>
<dbReference type="Gene3D" id="3.30.1490.190">
    <property type="match status" value="1"/>
</dbReference>
<dbReference type="STRING" id="1168289.GCA_000259075_00253"/>
<dbReference type="InterPro" id="IPR036388">
    <property type="entry name" value="WH-like_DNA-bd_sf"/>
</dbReference>
<dbReference type="AlphaFoldDB" id="A0A2T0XQW9"/>
<dbReference type="EMBL" id="QPIZ01000001">
    <property type="protein sequence ID" value="RCW39288.1"/>
    <property type="molecule type" value="Genomic_DNA"/>
</dbReference>
<dbReference type="Pfam" id="PF01475">
    <property type="entry name" value="FUR"/>
    <property type="match status" value="1"/>
</dbReference>
<keyword evidence="7" id="KW-0479">Metal-binding</keyword>
<keyword evidence="6" id="KW-0804">Transcription</keyword>
<dbReference type="PANTHER" id="PTHR33202:SF22">
    <property type="entry name" value="HYDROGEN PEROXIDE SENSITIVE REPRESSOR"/>
    <property type="match status" value="1"/>
</dbReference>
<keyword evidence="3 7" id="KW-0862">Zinc</keyword>
<dbReference type="GO" id="GO:0045892">
    <property type="term" value="P:negative regulation of DNA-templated transcription"/>
    <property type="evidence" value="ECO:0007669"/>
    <property type="project" value="TreeGrafter"/>
</dbReference>
<keyword evidence="4" id="KW-0805">Transcription regulation</keyword>
<evidence type="ECO:0000313" key="8">
    <source>
        <dbReference type="EMBL" id="RCW39288.1"/>
    </source>
</evidence>
<protein>
    <submittedName>
        <fullName evidence="8">Fur family ferric uptake transcriptional regulator</fullName>
    </submittedName>
</protein>
<dbReference type="GO" id="GO:1900376">
    <property type="term" value="P:regulation of secondary metabolite biosynthetic process"/>
    <property type="evidence" value="ECO:0007669"/>
    <property type="project" value="TreeGrafter"/>
</dbReference>
<evidence type="ECO:0000256" key="6">
    <source>
        <dbReference type="ARBA" id="ARBA00023163"/>
    </source>
</evidence>
<dbReference type="GO" id="GO:0003700">
    <property type="term" value="F:DNA-binding transcription factor activity"/>
    <property type="evidence" value="ECO:0007669"/>
    <property type="project" value="InterPro"/>
</dbReference>
<dbReference type="InterPro" id="IPR002481">
    <property type="entry name" value="FUR"/>
</dbReference>
<dbReference type="GO" id="GO:0000976">
    <property type="term" value="F:transcription cis-regulatory region binding"/>
    <property type="evidence" value="ECO:0007669"/>
    <property type="project" value="TreeGrafter"/>
</dbReference>
<comment type="cofactor">
    <cofactor evidence="7">
        <name>Zn(2+)</name>
        <dbReference type="ChEBI" id="CHEBI:29105"/>
    </cofactor>
    <text evidence="7">Binds 1 zinc ion per subunit.</text>
</comment>
<keyword evidence="2" id="KW-0678">Repressor</keyword>
<evidence type="ECO:0000313" key="9">
    <source>
        <dbReference type="Proteomes" id="UP000252733"/>
    </source>
</evidence>
<sequence>MVASNGDISSFLKSHGLTGTAIRKQVLSHLWGDGVALTQKEIEEKLPPATDRVTLYRTLRLFTEKGVVHKIVLDGETQKFKIAGRFRKSDHAHFYCTKCHKLLCMPQLDVDLTDLPEGFQFSSARLVVEGICDACSGKK</sequence>
<feature type="binding site" evidence="7">
    <location>
        <position position="96"/>
    </location>
    <ligand>
        <name>Zn(2+)</name>
        <dbReference type="ChEBI" id="CHEBI:29105"/>
    </ligand>
</feature>
<dbReference type="Gene3D" id="1.10.10.10">
    <property type="entry name" value="Winged helix-like DNA-binding domain superfamily/Winged helix DNA-binding domain"/>
    <property type="match status" value="1"/>
</dbReference>
<keyword evidence="9" id="KW-1185">Reference proteome</keyword>
<evidence type="ECO:0000256" key="1">
    <source>
        <dbReference type="ARBA" id="ARBA00007957"/>
    </source>
</evidence>
<reference evidence="8 9" key="1">
    <citation type="submission" date="2018-07" db="EMBL/GenBank/DDBJ databases">
        <title>Freshwater and sediment microbial communities from various areas in North America, analyzing microbe dynamics in response to fracking.</title>
        <authorList>
            <person name="Lamendella R."/>
        </authorList>
    </citation>
    <scope>NUCLEOTIDE SEQUENCE [LARGE SCALE GENOMIC DNA]</scope>
    <source>
        <strain evidence="8 9">160A</strain>
    </source>
</reference>
<evidence type="ECO:0000256" key="2">
    <source>
        <dbReference type="ARBA" id="ARBA00022491"/>
    </source>
</evidence>
<evidence type="ECO:0000256" key="7">
    <source>
        <dbReference type="PIRSR" id="PIRSR602481-1"/>
    </source>
</evidence>
<dbReference type="Proteomes" id="UP000252733">
    <property type="component" value="Unassembled WGS sequence"/>
</dbReference>